<dbReference type="SMART" id="SM00954">
    <property type="entry name" value="RelA_SpoT"/>
    <property type="match status" value="1"/>
</dbReference>
<dbReference type="Pfam" id="PF04607">
    <property type="entry name" value="RelA_SpoT"/>
    <property type="match status" value="1"/>
</dbReference>
<feature type="domain" description="RelA/SpoT" evidence="1">
    <location>
        <begin position="45"/>
        <end position="170"/>
    </location>
</feature>
<keyword evidence="3" id="KW-1185">Reference proteome</keyword>
<reference evidence="2 3" key="1">
    <citation type="submission" date="2021-03" db="EMBL/GenBank/DDBJ databases">
        <title>Whole genome shotgun sequence of Actinoplanes toevensis NBRC 105298.</title>
        <authorList>
            <person name="Komaki H."/>
            <person name="Tamura T."/>
        </authorList>
    </citation>
    <scope>NUCLEOTIDE SEQUENCE [LARGE SCALE GENOMIC DNA]</scope>
    <source>
        <strain evidence="2 3">NBRC 105298</strain>
    </source>
</reference>
<protein>
    <recommendedName>
        <fullName evidence="1">RelA/SpoT domain-containing protein</fullName>
    </recommendedName>
</protein>
<accession>A0A919THY7</accession>
<dbReference type="Proteomes" id="UP000677082">
    <property type="component" value="Unassembled WGS sequence"/>
</dbReference>
<evidence type="ECO:0000259" key="1">
    <source>
        <dbReference type="SMART" id="SM00954"/>
    </source>
</evidence>
<dbReference type="AlphaFoldDB" id="A0A919THY7"/>
<proteinExistence type="predicted"/>
<dbReference type="Gene3D" id="3.30.460.10">
    <property type="entry name" value="Beta Polymerase, domain 2"/>
    <property type="match status" value="1"/>
</dbReference>
<dbReference type="GO" id="GO:0015969">
    <property type="term" value="P:guanosine tetraphosphate metabolic process"/>
    <property type="evidence" value="ECO:0007669"/>
    <property type="project" value="InterPro"/>
</dbReference>
<gene>
    <name evidence="2" type="ORF">Ato02nite_074850</name>
</gene>
<organism evidence="2 3">
    <name type="scientific">Paractinoplanes toevensis</name>
    <dbReference type="NCBI Taxonomy" id="571911"/>
    <lineage>
        <taxon>Bacteria</taxon>
        <taxon>Bacillati</taxon>
        <taxon>Actinomycetota</taxon>
        <taxon>Actinomycetes</taxon>
        <taxon>Micromonosporales</taxon>
        <taxon>Micromonosporaceae</taxon>
        <taxon>Paractinoplanes</taxon>
    </lineage>
</organism>
<dbReference type="CDD" id="cd05399">
    <property type="entry name" value="NT_Rel-Spo_like"/>
    <property type="match status" value="1"/>
</dbReference>
<dbReference type="EMBL" id="BOQN01000096">
    <property type="protein sequence ID" value="GIM95692.1"/>
    <property type="molecule type" value="Genomic_DNA"/>
</dbReference>
<evidence type="ECO:0000313" key="3">
    <source>
        <dbReference type="Proteomes" id="UP000677082"/>
    </source>
</evidence>
<evidence type="ECO:0000313" key="2">
    <source>
        <dbReference type="EMBL" id="GIM95692.1"/>
    </source>
</evidence>
<dbReference type="RefSeq" id="WP_213011387.1">
    <property type="nucleotide sequence ID" value="NZ_BOQN01000096.1"/>
</dbReference>
<sequence>MDTRIEAARSRYAKVRSSYEATAQNLVTEIRHGAIQKNLDCTVEGRAKDVSSYVLKAMSSKSVVDPWEEIYDKIGLRVVVRHTLDLDVARELVCELFGEPVHVLDDRQSDVPENQLRYPRLHLQVGVPPALDVSAGAEGKPTFEVQIRTEASHLWSRMSHLYLYKPSAKLPKVVRRSLYRLLALVELYDSEVERAVIAMEQDRDRDLNLLVSQLERIFYAFCAADYDVELTRKVSGVLLQAVRESDRASYSSRLAAFAAEMRSDLESAYREYGPGSTPASLGTYLLVSQPESVAIFERLTYAPRTLSQVWSANGVPEELLQDMKGVWALN</sequence>
<dbReference type="SUPFAM" id="SSF81301">
    <property type="entry name" value="Nucleotidyltransferase"/>
    <property type="match status" value="1"/>
</dbReference>
<comment type="caution">
    <text evidence="2">The sequence shown here is derived from an EMBL/GenBank/DDBJ whole genome shotgun (WGS) entry which is preliminary data.</text>
</comment>
<dbReference type="InterPro" id="IPR007685">
    <property type="entry name" value="RelA_SpoT"/>
</dbReference>
<name>A0A919THY7_9ACTN</name>
<dbReference type="InterPro" id="IPR043519">
    <property type="entry name" value="NT_sf"/>
</dbReference>